<dbReference type="Proteomes" id="UP000286317">
    <property type="component" value="Unassembled WGS sequence"/>
</dbReference>
<organism evidence="1 2">
    <name type="scientific">Staphylococcus shinii</name>
    <dbReference type="NCBI Taxonomy" id="2912228"/>
    <lineage>
        <taxon>Bacteria</taxon>
        <taxon>Bacillati</taxon>
        <taxon>Bacillota</taxon>
        <taxon>Bacilli</taxon>
        <taxon>Bacillales</taxon>
        <taxon>Staphylococcaceae</taxon>
        <taxon>Staphylococcus</taxon>
    </lineage>
</organism>
<dbReference type="EMBL" id="QXUF01000014">
    <property type="protein sequence ID" value="RIN02232.1"/>
    <property type="molecule type" value="Genomic_DNA"/>
</dbReference>
<dbReference type="OrthoDB" id="2408536at2"/>
<dbReference type="AlphaFoldDB" id="A0A418IHR0"/>
<gene>
    <name evidence="1" type="ORF">BU112_03230</name>
</gene>
<reference evidence="1 2" key="1">
    <citation type="journal article" date="2016" name="Front. Microbiol.">
        <title>Comprehensive Phylogenetic Analysis of Bovine Non-aureus Staphylococci Species Based on Whole-Genome Sequencing.</title>
        <authorList>
            <person name="Naushad S."/>
            <person name="Barkema H.W."/>
            <person name="Luby C."/>
            <person name="Condas L.A."/>
            <person name="Nobrega D.B."/>
            <person name="Carson D.A."/>
            <person name="De Buck J."/>
        </authorList>
    </citation>
    <scope>NUCLEOTIDE SEQUENCE [LARGE SCALE GENOMIC DNA]</scope>
    <source>
        <strain evidence="1 2">SNUC 4554</strain>
    </source>
</reference>
<name>A0A418IHR0_9STAP</name>
<protein>
    <recommendedName>
        <fullName evidence="3">DUF600 family protein</fullName>
    </recommendedName>
</protein>
<dbReference type="RefSeq" id="WP_119584989.1">
    <property type="nucleotide sequence ID" value="NZ_CP150685.1"/>
</dbReference>
<sequence>MFDRIFRKQSKDSEVQDDQDKCAYSAKSQLTPQEAQDYWAKLAQKLVVGAINSVDYTAERIFILVSFDEKEPTIDMFFQMDGQLRMWNDLDNEDYKKVISQSLVSQAPIIAKQVNCLYDSVNMTRLAYAQVQYEFESKTWYLHDVSLDSAEAKLDKYPAFLKWFDDVSKSIDTIPLDSKHRITWGPFKPVY</sequence>
<accession>A0A418IHR0</accession>
<comment type="caution">
    <text evidence="1">The sequence shown here is derived from an EMBL/GenBank/DDBJ whole genome shotgun (WGS) entry which is preliminary data.</text>
</comment>
<keyword evidence="2" id="KW-1185">Reference proteome</keyword>
<evidence type="ECO:0008006" key="3">
    <source>
        <dbReference type="Google" id="ProtNLM"/>
    </source>
</evidence>
<evidence type="ECO:0000313" key="1">
    <source>
        <dbReference type="EMBL" id="RIN02232.1"/>
    </source>
</evidence>
<evidence type="ECO:0000313" key="2">
    <source>
        <dbReference type="Proteomes" id="UP000286317"/>
    </source>
</evidence>
<proteinExistence type="predicted"/>